<dbReference type="InterPro" id="IPR002156">
    <property type="entry name" value="RNaseH_domain"/>
</dbReference>
<accession>A0A6N4SU30</accession>
<dbReference type="CDD" id="cd09278">
    <property type="entry name" value="RNase_HI_prokaryote_like"/>
    <property type="match status" value="1"/>
</dbReference>
<dbReference type="GO" id="GO:0003676">
    <property type="term" value="F:nucleic acid binding"/>
    <property type="evidence" value="ECO:0007669"/>
    <property type="project" value="InterPro"/>
</dbReference>
<comment type="catalytic activity">
    <reaction evidence="1">
        <text>Endonucleolytic cleavage to 5'-phosphomonoester.</text>
        <dbReference type="EC" id="3.1.26.4"/>
    </reaction>
</comment>
<keyword evidence="6" id="KW-0540">Nuclease</keyword>
<dbReference type="GO" id="GO:0046872">
    <property type="term" value="F:metal ion binding"/>
    <property type="evidence" value="ECO:0007669"/>
    <property type="project" value="UniProtKB-KW"/>
</dbReference>
<keyword evidence="8" id="KW-0255">Endonuclease</keyword>
<dbReference type="EC" id="3.1.26.4" evidence="5"/>
<keyword evidence="10" id="KW-0460">Magnesium</keyword>
<evidence type="ECO:0000256" key="7">
    <source>
        <dbReference type="ARBA" id="ARBA00022723"/>
    </source>
</evidence>
<dbReference type="Proteomes" id="UP000001822">
    <property type="component" value="Chromosome"/>
</dbReference>
<dbReference type="GO" id="GO:0004523">
    <property type="term" value="F:RNA-DNA hybrid ribonuclease activity"/>
    <property type="evidence" value="ECO:0007669"/>
    <property type="project" value="UniProtKB-EC"/>
</dbReference>
<dbReference type="PANTHER" id="PTHR10642">
    <property type="entry name" value="RIBONUCLEASE H1"/>
    <property type="match status" value="1"/>
</dbReference>
<dbReference type="KEGG" id="chu:CHU_2706"/>
<evidence type="ECO:0000313" key="13">
    <source>
        <dbReference type="Proteomes" id="UP000001822"/>
    </source>
</evidence>
<dbReference type="Pfam" id="PF00075">
    <property type="entry name" value="RNase_H"/>
    <property type="match status" value="1"/>
</dbReference>
<sequence length="159" mass="18124">MITLYTDGSSRGNPGPGGFGVVLLYKQHRKEISGGFRMTTNNRMELLAVITGLEALKDPGHDVLIYSDSKYVIDSVEKGWLMGWVKKNFKDKKNEDLWRRYLYVSSKHKIRFQWVRGHAGNIENERCDVLATQAADGPNKQIDFGYETENGMLNKNHLS</sequence>
<comment type="subunit">
    <text evidence="4">Monomer.</text>
</comment>
<dbReference type="SUPFAM" id="SSF53098">
    <property type="entry name" value="Ribonuclease H-like"/>
    <property type="match status" value="1"/>
</dbReference>
<evidence type="ECO:0000256" key="3">
    <source>
        <dbReference type="ARBA" id="ARBA00005300"/>
    </source>
</evidence>
<keyword evidence="7" id="KW-0479">Metal-binding</keyword>
<evidence type="ECO:0000313" key="12">
    <source>
        <dbReference type="EMBL" id="ABG59957.1"/>
    </source>
</evidence>
<protein>
    <recommendedName>
        <fullName evidence="5">ribonuclease H</fullName>
        <ecNumber evidence="5">3.1.26.4</ecNumber>
    </recommendedName>
</protein>
<keyword evidence="13" id="KW-1185">Reference proteome</keyword>
<evidence type="ECO:0000259" key="11">
    <source>
        <dbReference type="PROSITE" id="PS50879"/>
    </source>
</evidence>
<dbReference type="NCBIfam" id="NF001236">
    <property type="entry name" value="PRK00203.1"/>
    <property type="match status" value="1"/>
</dbReference>
<dbReference type="GO" id="GO:0043137">
    <property type="term" value="P:DNA replication, removal of RNA primer"/>
    <property type="evidence" value="ECO:0007669"/>
    <property type="project" value="TreeGrafter"/>
</dbReference>
<comment type="similarity">
    <text evidence="3">Belongs to the RNase H family.</text>
</comment>
<dbReference type="InterPro" id="IPR022892">
    <property type="entry name" value="RNaseHI"/>
</dbReference>
<dbReference type="PROSITE" id="PS50879">
    <property type="entry name" value="RNASE_H_1"/>
    <property type="match status" value="1"/>
</dbReference>
<dbReference type="Gene3D" id="3.30.420.10">
    <property type="entry name" value="Ribonuclease H-like superfamily/Ribonuclease H"/>
    <property type="match status" value="1"/>
</dbReference>
<feature type="domain" description="RNase H type-1" evidence="11">
    <location>
        <begin position="1"/>
        <end position="136"/>
    </location>
</feature>
<name>A0A6N4SU30_CYTH3</name>
<evidence type="ECO:0000256" key="1">
    <source>
        <dbReference type="ARBA" id="ARBA00000077"/>
    </source>
</evidence>
<dbReference type="PANTHER" id="PTHR10642:SF26">
    <property type="entry name" value="RIBONUCLEASE H1"/>
    <property type="match status" value="1"/>
</dbReference>
<comment type="cofactor">
    <cofactor evidence="2">
        <name>Mg(2+)</name>
        <dbReference type="ChEBI" id="CHEBI:18420"/>
    </cofactor>
</comment>
<reference evidence="12 13" key="1">
    <citation type="journal article" date="2007" name="Appl. Environ. Microbiol.">
        <title>Genome sequence of the cellulolytic gliding bacterium Cytophaga hutchinsonii.</title>
        <authorList>
            <person name="Xie G."/>
            <person name="Bruce D.C."/>
            <person name="Challacombe J.F."/>
            <person name="Chertkov O."/>
            <person name="Detter J.C."/>
            <person name="Gilna P."/>
            <person name="Han C.S."/>
            <person name="Lucas S."/>
            <person name="Misra M."/>
            <person name="Myers G.L."/>
            <person name="Richardson P."/>
            <person name="Tapia R."/>
            <person name="Thayer N."/>
            <person name="Thompson L.S."/>
            <person name="Brettin T.S."/>
            <person name="Henrissat B."/>
            <person name="Wilson D.B."/>
            <person name="McBride M.J."/>
        </authorList>
    </citation>
    <scope>NUCLEOTIDE SEQUENCE [LARGE SCALE GENOMIC DNA]</scope>
    <source>
        <strain evidence="13">ATCC 33406 / DSM 1761 / CIP 103989 / NBRC 15051 / NCIMB 9469 / D465</strain>
    </source>
</reference>
<evidence type="ECO:0000256" key="5">
    <source>
        <dbReference type="ARBA" id="ARBA00012180"/>
    </source>
</evidence>
<dbReference type="OrthoDB" id="7845843at2"/>
<organism evidence="12 13">
    <name type="scientific">Cytophaga hutchinsonii (strain ATCC 33406 / DSM 1761 / CIP 103989 / NBRC 15051 / NCIMB 9469 / D465)</name>
    <dbReference type="NCBI Taxonomy" id="269798"/>
    <lineage>
        <taxon>Bacteria</taxon>
        <taxon>Pseudomonadati</taxon>
        <taxon>Bacteroidota</taxon>
        <taxon>Cytophagia</taxon>
        <taxon>Cytophagales</taxon>
        <taxon>Cytophagaceae</taxon>
        <taxon>Cytophaga</taxon>
    </lineage>
</organism>
<evidence type="ECO:0000256" key="9">
    <source>
        <dbReference type="ARBA" id="ARBA00022801"/>
    </source>
</evidence>
<evidence type="ECO:0000256" key="8">
    <source>
        <dbReference type="ARBA" id="ARBA00022759"/>
    </source>
</evidence>
<gene>
    <name evidence="12" type="primary">rnhA</name>
    <name evidence="12" type="ordered locus">CHU_2706</name>
</gene>
<dbReference type="RefSeq" id="WP_011586067.1">
    <property type="nucleotide sequence ID" value="NC_008255.1"/>
</dbReference>
<dbReference type="EMBL" id="CP000383">
    <property type="protein sequence ID" value="ABG59957.1"/>
    <property type="molecule type" value="Genomic_DNA"/>
</dbReference>
<evidence type="ECO:0000256" key="6">
    <source>
        <dbReference type="ARBA" id="ARBA00022722"/>
    </source>
</evidence>
<dbReference type="AlphaFoldDB" id="A0A6N4SU30"/>
<dbReference type="InterPro" id="IPR012337">
    <property type="entry name" value="RNaseH-like_sf"/>
</dbReference>
<evidence type="ECO:0000256" key="4">
    <source>
        <dbReference type="ARBA" id="ARBA00011245"/>
    </source>
</evidence>
<keyword evidence="9 12" id="KW-0378">Hydrolase</keyword>
<evidence type="ECO:0000256" key="10">
    <source>
        <dbReference type="ARBA" id="ARBA00022842"/>
    </source>
</evidence>
<evidence type="ECO:0000256" key="2">
    <source>
        <dbReference type="ARBA" id="ARBA00001946"/>
    </source>
</evidence>
<dbReference type="InterPro" id="IPR050092">
    <property type="entry name" value="RNase_H"/>
</dbReference>
<dbReference type="InterPro" id="IPR036397">
    <property type="entry name" value="RNaseH_sf"/>
</dbReference>
<proteinExistence type="inferred from homology"/>